<reference evidence="3 5" key="1">
    <citation type="submission" date="2016-04" db="EMBL/GenBank/DDBJ databases">
        <title>Complete genome sequencing and analysis of CBMB27, Methylobacterium phyllosphaerae isolated from leaf tissues of rice (Oryza sativa L.).</title>
        <authorList>
            <person name="Lee Y."/>
            <person name="Hwangbo K."/>
            <person name="Chung H."/>
            <person name="Yoo J."/>
            <person name="Kim K.Y."/>
            <person name="Sa T.M."/>
            <person name="Um Y."/>
            <person name="Madhaiyan M."/>
        </authorList>
    </citation>
    <scope>NUCLEOTIDE SEQUENCE [LARGE SCALE GENOMIC DNA]</scope>
    <source>
        <strain evidence="3 5">CBMB27</strain>
    </source>
</reference>
<dbReference type="Proteomes" id="UP000199140">
    <property type="component" value="Unassembled WGS sequence"/>
</dbReference>
<feature type="region of interest" description="Disordered" evidence="1">
    <location>
        <begin position="509"/>
        <end position="552"/>
    </location>
</feature>
<dbReference type="PANTHER" id="PTHR43883:SF1">
    <property type="entry name" value="GLUCONOKINASE"/>
    <property type="match status" value="1"/>
</dbReference>
<dbReference type="PANTHER" id="PTHR43883">
    <property type="entry name" value="SLR0207 PROTEIN"/>
    <property type="match status" value="1"/>
</dbReference>
<evidence type="ECO:0000259" key="2">
    <source>
        <dbReference type="Pfam" id="PF01636"/>
    </source>
</evidence>
<dbReference type="Proteomes" id="UP000185487">
    <property type="component" value="Chromosome"/>
</dbReference>
<feature type="domain" description="Aminoglycoside phosphotransferase" evidence="2">
    <location>
        <begin position="128"/>
        <end position="270"/>
    </location>
</feature>
<dbReference type="Pfam" id="PF13671">
    <property type="entry name" value="AAA_33"/>
    <property type="match status" value="1"/>
</dbReference>
<dbReference type="SUPFAM" id="SSF52540">
    <property type="entry name" value="P-loop containing nucleoside triphosphate hydrolases"/>
    <property type="match status" value="1"/>
</dbReference>
<keyword evidence="5" id="KW-1185">Reference proteome</keyword>
<dbReference type="Gene3D" id="3.40.50.300">
    <property type="entry name" value="P-loop containing nucleotide triphosphate hydrolases"/>
    <property type="match status" value="1"/>
</dbReference>
<protein>
    <recommendedName>
        <fullName evidence="2">Aminoglycoside phosphotransferase domain-containing protein</fullName>
    </recommendedName>
</protein>
<dbReference type="InterPro" id="IPR011009">
    <property type="entry name" value="Kinase-like_dom_sf"/>
</dbReference>
<dbReference type="SUPFAM" id="SSF56112">
    <property type="entry name" value="Protein kinase-like (PK-like)"/>
    <property type="match status" value="1"/>
</dbReference>
<gene>
    <name evidence="3" type="ORF">MCBMB27_03507</name>
    <name evidence="4" type="ORF">SAMN05192567_12710</name>
</gene>
<dbReference type="EMBL" id="FOPK01000027">
    <property type="protein sequence ID" value="SFH48310.1"/>
    <property type="molecule type" value="Genomic_DNA"/>
</dbReference>
<proteinExistence type="predicted"/>
<dbReference type="KEGG" id="mphy:MCBMB27_03507"/>
<dbReference type="Pfam" id="PF01636">
    <property type="entry name" value="APH"/>
    <property type="match status" value="1"/>
</dbReference>
<name>A0AAE8HWA9_9HYPH</name>
<evidence type="ECO:0000313" key="3">
    <source>
        <dbReference type="EMBL" id="APT32798.1"/>
    </source>
</evidence>
<dbReference type="InterPro" id="IPR052732">
    <property type="entry name" value="Cell-binding_unc_protein"/>
</dbReference>
<dbReference type="RefSeq" id="WP_083683580.1">
    <property type="nucleotide sequence ID" value="NZ_CP015367.1"/>
</dbReference>
<evidence type="ECO:0000313" key="5">
    <source>
        <dbReference type="Proteomes" id="UP000185487"/>
    </source>
</evidence>
<feature type="compositionally biased region" description="Pro residues" evidence="1">
    <location>
        <begin position="515"/>
        <end position="528"/>
    </location>
</feature>
<dbReference type="AlphaFoldDB" id="A0AAE8HWA9"/>
<accession>A0AAE8HWA9</accession>
<sequence>MSTGDQDAVAAFLTQALSGTGQVETVTTHISRLFLAGSRVFKLKRAVRFPYLDFSTPERRLAACEAEVVLNRRTAPALYLGARRITRGPDGGLAFDGTGNLVDAVVEMRRFPEADLFDTLACEGRLGPDHIADLAQVIAAFHAGAEIHRDKGGAAALTALVDLNAAALRATGLASTGAVATLTARFRAVLAQHAPLLDARRAAGKVRRCHGDLTLRNICLFEGKPTPFDCIEFSETIATTDILYDLAFVLMDLWHRSRFDLANLLLNRYLDGADETDGLGLLPVLMALRAVIRAHVTAAQAADGTGAAAAARTAEARAYLALGEDLLTDRPAGLLAVGGFSGSGKSSVAAAAAPWIGAAPGARILSSDRIRKRLHGVGALTRLPAAAYAQTVSRRVYAILRRDAGRVLAAGHCVVADAVFDRPTERAQIEALARDRGARFCGVWLEAPAPLLARRIDSRAGDPSDATATVLAAQVARGRGALAWHELRADQPVDALRATVLSLLGSAGVTGWPAARPPDGSPATPTPPDRPERARGVPTTIAIAQGPPPHTR</sequence>
<organism evidence="4 6">
    <name type="scientific">Methylobacterium phyllosphaerae</name>
    <dbReference type="NCBI Taxonomy" id="418223"/>
    <lineage>
        <taxon>Bacteria</taxon>
        <taxon>Pseudomonadati</taxon>
        <taxon>Pseudomonadota</taxon>
        <taxon>Alphaproteobacteria</taxon>
        <taxon>Hyphomicrobiales</taxon>
        <taxon>Methylobacteriaceae</taxon>
        <taxon>Methylobacterium</taxon>
    </lineage>
</organism>
<dbReference type="InterPro" id="IPR027417">
    <property type="entry name" value="P-loop_NTPase"/>
</dbReference>
<evidence type="ECO:0000313" key="6">
    <source>
        <dbReference type="Proteomes" id="UP000199140"/>
    </source>
</evidence>
<dbReference type="InterPro" id="IPR002575">
    <property type="entry name" value="Aminoglycoside_PTrfase"/>
</dbReference>
<evidence type="ECO:0000313" key="4">
    <source>
        <dbReference type="EMBL" id="SFH48310.1"/>
    </source>
</evidence>
<evidence type="ECO:0000256" key="1">
    <source>
        <dbReference type="SAM" id="MobiDB-lite"/>
    </source>
</evidence>
<reference evidence="4 6" key="2">
    <citation type="submission" date="2016-10" db="EMBL/GenBank/DDBJ databases">
        <authorList>
            <person name="Varghese N."/>
            <person name="Submissions S."/>
        </authorList>
    </citation>
    <scope>NUCLEOTIDE SEQUENCE [LARGE SCALE GENOMIC DNA]</scope>
    <source>
        <strain evidence="4 6">CBMB27</strain>
    </source>
</reference>
<dbReference type="EMBL" id="CP015367">
    <property type="protein sequence ID" value="APT32798.1"/>
    <property type="molecule type" value="Genomic_DNA"/>
</dbReference>